<proteinExistence type="predicted"/>
<feature type="region of interest" description="Disordered" evidence="1">
    <location>
        <begin position="32"/>
        <end position="74"/>
    </location>
</feature>
<dbReference type="STRING" id="153971.AWC19_22945"/>
<accession>A0A1X1YY50</accession>
<evidence type="ECO:0000256" key="1">
    <source>
        <dbReference type="SAM" id="MobiDB-lite"/>
    </source>
</evidence>
<dbReference type="OrthoDB" id="9782542at2"/>
<keyword evidence="3" id="KW-1185">Reference proteome</keyword>
<evidence type="ECO:0000313" key="3">
    <source>
        <dbReference type="Proteomes" id="UP000193529"/>
    </source>
</evidence>
<organism evidence="2 3">
    <name type="scientific">Mycobacterium palustre</name>
    <dbReference type="NCBI Taxonomy" id="153971"/>
    <lineage>
        <taxon>Bacteria</taxon>
        <taxon>Bacillati</taxon>
        <taxon>Actinomycetota</taxon>
        <taxon>Actinomycetes</taxon>
        <taxon>Mycobacteriales</taxon>
        <taxon>Mycobacteriaceae</taxon>
        <taxon>Mycobacterium</taxon>
        <taxon>Mycobacterium simiae complex</taxon>
    </lineage>
</organism>
<evidence type="ECO:0000313" key="2">
    <source>
        <dbReference type="EMBL" id="ORW16012.1"/>
    </source>
</evidence>
<comment type="caution">
    <text evidence="2">The sequence shown here is derived from an EMBL/GenBank/DDBJ whole genome shotgun (WGS) entry which is preliminary data.</text>
</comment>
<name>A0A1X1YY50_9MYCO</name>
<dbReference type="Proteomes" id="UP000193529">
    <property type="component" value="Unassembled WGS sequence"/>
</dbReference>
<protein>
    <submittedName>
        <fullName evidence="2">Uncharacterized protein</fullName>
    </submittedName>
</protein>
<reference evidence="2 3" key="1">
    <citation type="submission" date="2016-01" db="EMBL/GenBank/DDBJ databases">
        <title>The new phylogeny of the genus Mycobacterium.</title>
        <authorList>
            <person name="Tarcisio F."/>
            <person name="Conor M."/>
            <person name="Antonella G."/>
            <person name="Elisabetta G."/>
            <person name="Giulia F.S."/>
            <person name="Sara T."/>
            <person name="Anna F."/>
            <person name="Clotilde B."/>
            <person name="Roberto B."/>
            <person name="Veronica D.S."/>
            <person name="Fabio R."/>
            <person name="Monica P."/>
            <person name="Olivier J."/>
            <person name="Enrico T."/>
            <person name="Nicola S."/>
        </authorList>
    </citation>
    <scope>NUCLEOTIDE SEQUENCE [LARGE SCALE GENOMIC DNA]</scope>
    <source>
        <strain evidence="2 3">DSM 44572</strain>
    </source>
</reference>
<gene>
    <name evidence="2" type="ORF">AWC19_22945</name>
</gene>
<feature type="compositionally biased region" description="Low complexity" evidence="1">
    <location>
        <begin position="33"/>
        <end position="52"/>
    </location>
</feature>
<dbReference type="EMBL" id="LQPJ01000157">
    <property type="protein sequence ID" value="ORW16012.1"/>
    <property type="molecule type" value="Genomic_DNA"/>
</dbReference>
<dbReference type="RefSeq" id="WP_085081414.1">
    <property type="nucleotide sequence ID" value="NZ_JACKRZ010000170.1"/>
</dbReference>
<dbReference type="AlphaFoldDB" id="A0A1X1YY50"/>
<sequence length="74" mass="7453">MGIGATASDSVPRDTVRLTVGTDASTFVRLGHASTSPTATTAAEPITTVPATGTREPAPGNLTRMAADDIPCVK</sequence>